<dbReference type="SUPFAM" id="SSF53098">
    <property type="entry name" value="Ribonuclease H-like"/>
    <property type="match status" value="2"/>
</dbReference>
<evidence type="ECO:0000259" key="16">
    <source>
        <dbReference type="PROSITE" id="PS50175"/>
    </source>
</evidence>
<dbReference type="GO" id="GO:0015074">
    <property type="term" value="P:DNA integration"/>
    <property type="evidence" value="ECO:0007669"/>
    <property type="project" value="UniProtKB-KW"/>
</dbReference>
<feature type="domain" description="Peptidase A2" evidence="16">
    <location>
        <begin position="37"/>
        <end position="107"/>
    </location>
</feature>
<dbReference type="Gene3D" id="3.10.10.10">
    <property type="entry name" value="HIV Type 1 Reverse Transcriptase, subunit A, domain 1"/>
    <property type="match status" value="1"/>
</dbReference>
<evidence type="ECO:0000256" key="3">
    <source>
        <dbReference type="ARBA" id="ARBA00012493"/>
    </source>
</evidence>
<dbReference type="RefSeq" id="XP_053749516.1">
    <property type="nucleotide sequence ID" value="XM_053893541.1"/>
</dbReference>
<evidence type="ECO:0000256" key="11">
    <source>
        <dbReference type="ARBA" id="ARBA00022884"/>
    </source>
</evidence>
<dbReference type="CDD" id="cd06095">
    <property type="entry name" value="RP_RTVL_H_like"/>
    <property type="match status" value="1"/>
</dbReference>
<dbReference type="InterPro" id="IPR040643">
    <property type="entry name" value="MLVIN_C"/>
</dbReference>
<dbReference type="EC" id="2.7.7.49" evidence="3"/>
<dbReference type="InterPro" id="IPR002156">
    <property type="entry name" value="RNaseH_domain"/>
</dbReference>
<dbReference type="GO" id="GO:0003964">
    <property type="term" value="F:RNA-directed DNA polymerase activity"/>
    <property type="evidence" value="ECO:0007669"/>
    <property type="project" value="UniProtKB-KW"/>
</dbReference>
<keyword evidence="10" id="KW-0460">Magnesium</keyword>
<dbReference type="PANTHER" id="PTHR33064">
    <property type="entry name" value="POL PROTEIN"/>
    <property type="match status" value="1"/>
</dbReference>
<dbReference type="EC" id="3.1.26.4" evidence="2"/>
<accession>A0A9W2UST5</accession>
<comment type="similarity">
    <text evidence="1">Belongs to the beta type-B retroviral polymerase family. HERV class-II K(HML-2) pol subfamily.</text>
</comment>
<dbReference type="PROSITE" id="PS50175">
    <property type="entry name" value="ASP_PROT_RETROV"/>
    <property type="match status" value="1"/>
</dbReference>
<dbReference type="PANTHER" id="PTHR33064:SF29">
    <property type="entry name" value="PEPTIDASE A2 DOMAIN-CONTAINING PROTEIN-RELATED"/>
    <property type="match status" value="1"/>
</dbReference>
<dbReference type="AlphaFoldDB" id="A0A9W2UST5"/>
<feature type="region of interest" description="Disordered" evidence="15">
    <location>
        <begin position="1"/>
        <end position="26"/>
    </location>
</feature>
<keyword evidence="13" id="KW-0695">RNA-directed DNA polymerase</keyword>
<proteinExistence type="inferred from homology"/>
<dbReference type="GO" id="GO:0006508">
    <property type="term" value="P:proteolysis"/>
    <property type="evidence" value="ECO:0007669"/>
    <property type="project" value="InterPro"/>
</dbReference>
<dbReference type="Proteomes" id="UP001165780">
    <property type="component" value="Unplaced"/>
</dbReference>
<feature type="domain" description="RNase H type-1" evidence="18">
    <location>
        <begin position="651"/>
        <end position="797"/>
    </location>
</feature>
<evidence type="ECO:0000259" key="18">
    <source>
        <dbReference type="PROSITE" id="PS50879"/>
    </source>
</evidence>
<evidence type="ECO:0000313" key="21">
    <source>
        <dbReference type="RefSeq" id="XP_053749516.1"/>
    </source>
</evidence>
<feature type="domain" description="Reverse transcriptase" evidence="17">
    <location>
        <begin position="217"/>
        <end position="408"/>
    </location>
</feature>
<name>A0A9W2UST5_PANPR</name>
<keyword evidence="11" id="KW-0694">RNA-binding</keyword>
<dbReference type="PROSITE" id="PS50879">
    <property type="entry name" value="RNASE_H_1"/>
    <property type="match status" value="1"/>
</dbReference>
<keyword evidence="7" id="KW-0540">Nuclease</keyword>
<dbReference type="SUPFAM" id="SSF56672">
    <property type="entry name" value="DNA/RNA polymerases"/>
    <property type="match status" value="1"/>
</dbReference>
<dbReference type="Pfam" id="PF00665">
    <property type="entry name" value="rve"/>
    <property type="match status" value="1"/>
</dbReference>
<organism evidence="20 21">
    <name type="scientific">Panthera pardus</name>
    <name type="common">Leopard</name>
    <name type="synonym">Felis pardus</name>
    <dbReference type="NCBI Taxonomy" id="9691"/>
    <lineage>
        <taxon>Eukaryota</taxon>
        <taxon>Metazoa</taxon>
        <taxon>Chordata</taxon>
        <taxon>Craniata</taxon>
        <taxon>Vertebrata</taxon>
        <taxon>Euteleostomi</taxon>
        <taxon>Mammalia</taxon>
        <taxon>Eutheria</taxon>
        <taxon>Laurasiatheria</taxon>
        <taxon>Carnivora</taxon>
        <taxon>Feliformia</taxon>
        <taxon>Felidae</taxon>
        <taxon>Pantherinae</taxon>
        <taxon>Panthera</taxon>
    </lineage>
</organism>
<evidence type="ECO:0000259" key="17">
    <source>
        <dbReference type="PROSITE" id="PS50878"/>
    </source>
</evidence>
<keyword evidence="9" id="KW-0378">Hydrolase</keyword>
<dbReference type="Gene3D" id="3.10.20.370">
    <property type="match status" value="1"/>
</dbReference>
<dbReference type="CDD" id="cd09273">
    <property type="entry name" value="RNase_HI_RT_Bel"/>
    <property type="match status" value="1"/>
</dbReference>
<dbReference type="GeneID" id="128774465"/>
<evidence type="ECO:0000256" key="5">
    <source>
        <dbReference type="ARBA" id="ARBA00022679"/>
    </source>
</evidence>
<dbReference type="Pfam" id="PF18697">
    <property type="entry name" value="MLVIN_C"/>
    <property type="match status" value="1"/>
</dbReference>
<dbReference type="InterPro" id="IPR018061">
    <property type="entry name" value="Retropepsins"/>
</dbReference>
<dbReference type="FunFam" id="3.30.70.270:FF:000020">
    <property type="entry name" value="Transposon Tf2-6 polyprotein-like Protein"/>
    <property type="match status" value="1"/>
</dbReference>
<dbReference type="InterPro" id="IPR051320">
    <property type="entry name" value="Viral_Replic_Matur_Polypro"/>
</dbReference>
<dbReference type="Gene3D" id="1.10.340.70">
    <property type="match status" value="1"/>
</dbReference>
<dbReference type="InterPro" id="IPR012337">
    <property type="entry name" value="RNaseH-like_sf"/>
</dbReference>
<dbReference type="Pfam" id="PF00078">
    <property type="entry name" value="RVT_1"/>
    <property type="match status" value="1"/>
</dbReference>
<dbReference type="SUPFAM" id="SSF50630">
    <property type="entry name" value="Acid proteases"/>
    <property type="match status" value="1"/>
</dbReference>
<dbReference type="Gene3D" id="3.30.70.270">
    <property type="match status" value="2"/>
</dbReference>
<evidence type="ECO:0000313" key="20">
    <source>
        <dbReference type="Proteomes" id="UP001165780"/>
    </source>
</evidence>
<gene>
    <name evidence="21" type="primary">LOC128774465</name>
</gene>
<evidence type="ECO:0000259" key="19">
    <source>
        <dbReference type="PROSITE" id="PS50994"/>
    </source>
</evidence>
<dbReference type="InterPro" id="IPR015416">
    <property type="entry name" value="Znf_H2C2_histone_UAS-bd"/>
</dbReference>
<evidence type="ECO:0000256" key="1">
    <source>
        <dbReference type="ARBA" id="ARBA00010879"/>
    </source>
</evidence>
<dbReference type="GO" id="GO:0004523">
    <property type="term" value="F:RNA-DNA hybrid ribonuclease activity"/>
    <property type="evidence" value="ECO:0007669"/>
    <property type="project" value="UniProtKB-EC"/>
</dbReference>
<evidence type="ECO:0000256" key="8">
    <source>
        <dbReference type="ARBA" id="ARBA00022759"/>
    </source>
</evidence>
<dbReference type="Pfam" id="PF00075">
    <property type="entry name" value="RNase_H"/>
    <property type="match status" value="1"/>
</dbReference>
<evidence type="ECO:0000256" key="13">
    <source>
        <dbReference type="ARBA" id="ARBA00022918"/>
    </source>
</evidence>
<dbReference type="Gene3D" id="3.30.420.10">
    <property type="entry name" value="Ribonuclease H-like superfamily/Ribonuclease H"/>
    <property type="match status" value="2"/>
</dbReference>
<reference evidence="21" key="1">
    <citation type="submission" date="2025-08" db="UniProtKB">
        <authorList>
            <consortium name="RefSeq"/>
        </authorList>
    </citation>
    <scope>IDENTIFICATION</scope>
    <source>
        <tissue evidence="21">Whole blood</tissue>
    </source>
</reference>
<dbReference type="Pfam" id="PF09337">
    <property type="entry name" value="zf-H2C2"/>
    <property type="match status" value="1"/>
</dbReference>
<dbReference type="InterPro" id="IPR021109">
    <property type="entry name" value="Peptidase_aspartic_dom_sf"/>
</dbReference>
<dbReference type="InterPro" id="IPR041577">
    <property type="entry name" value="RT_RNaseH_2"/>
</dbReference>
<evidence type="ECO:0000256" key="15">
    <source>
        <dbReference type="SAM" id="MobiDB-lite"/>
    </source>
</evidence>
<dbReference type="Pfam" id="PF17919">
    <property type="entry name" value="RT_RNaseH_2"/>
    <property type="match status" value="1"/>
</dbReference>
<dbReference type="GO" id="GO:0006310">
    <property type="term" value="P:DNA recombination"/>
    <property type="evidence" value="ECO:0007669"/>
    <property type="project" value="UniProtKB-KW"/>
</dbReference>
<dbReference type="InterPro" id="IPR043128">
    <property type="entry name" value="Rev_trsase/Diguanyl_cyclase"/>
</dbReference>
<dbReference type="Pfam" id="PF00077">
    <property type="entry name" value="RVP"/>
    <property type="match status" value="1"/>
</dbReference>
<dbReference type="PROSITE" id="PS50878">
    <property type="entry name" value="RT_POL"/>
    <property type="match status" value="1"/>
</dbReference>
<dbReference type="GO" id="GO:0003723">
    <property type="term" value="F:RNA binding"/>
    <property type="evidence" value="ECO:0007669"/>
    <property type="project" value="UniProtKB-KW"/>
</dbReference>
<keyword evidence="5" id="KW-0808">Transferase</keyword>
<evidence type="ECO:0000256" key="9">
    <source>
        <dbReference type="ARBA" id="ARBA00022801"/>
    </source>
</evidence>
<evidence type="ECO:0000256" key="12">
    <source>
        <dbReference type="ARBA" id="ARBA00022908"/>
    </source>
</evidence>
<dbReference type="CDD" id="cd03715">
    <property type="entry name" value="RT_ZFREV_like"/>
    <property type="match status" value="1"/>
</dbReference>
<protein>
    <recommendedName>
        <fullName evidence="4">Gag-Pol polyprotein</fullName>
        <ecNumber evidence="3">2.7.7.49</ecNumber>
        <ecNumber evidence="2">3.1.26.4</ecNumber>
    </recommendedName>
</protein>
<evidence type="ECO:0000256" key="7">
    <source>
        <dbReference type="ARBA" id="ARBA00022722"/>
    </source>
</evidence>
<evidence type="ECO:0000256" key="2">
    <source>
        <dbReference type="ARBA" id="ARBA00012180"/>
    </source>
</evidence>
<dbReference type="PROSITE" id="PS00141">
    <property type="entry name" value="ASP_PROTEASE"/>
    <property type="match status" value="1"/>
</dbReference>
<dbReference type="InterPro" id="IPR043502">
    <property type="entry name" value="DNA/RNA_pol_sf"/>
</dbReference>
<dbReference type="InterPro" id="IPR000477">
    <property type="entry name" value="RT_dom"/>
</dbReference>
<keyword evidence="8" id="KW-0255">Endonuclease</keyword>
<feature type="domain" description="Integrase catalytic" evidence="19">
    <location>
        <begin position="895"/>
        <end position="1052"/>
    </location>
</feature>
<keyword evidence="6" id="KW-0548">Nucleotidyltransferase</keyword>
<sequence length="1197" mass="134018">MLEEHHLPPPGEADAGSRGSDPLPEPRVTLKVEGTPVDFLVDTGAQHSVLRTPQGKLASKKSWVQGATGMSQYSWTTRRTVDLGTGRVSHSFMVIPECPYPLLGRDLLTKIGAQITFRQGGPQVTDGKGHPIQVLTMKLEDEYLLHREALPREDNIDRWLQEFPSVWAETGGGMGLAAHRTPVLVELKPGESPVRIKQYPMSQEARKGIQPHIRRLRSLGVLVPCQSAWNTPLLPVKKPPTNDYRPVQDLREVNKRVADIHPTVPNPYTLLSSLASSRVWYTVLDLKDAFFSLPLAPQSQPLFAFEWHDPEEGYSGQLSWTRLPQGFKNSPTIFDEALHEDLGEYRREHPGLTLLQYVDDILIAAGTAKDCERGTQDLLATLGALGYRASAKKAQICRERVSYLGYILEGGQRRLSDARKETVLKIPTPTSRREVREFLGSAGYCRLWVPGFAEIARPLYEATKEGKTFKWTEKEEIAFNRLKKALLSAPALGLPDITKPFHLFVDEHKGIAKGVLTQALGPWNRPVAYLSKKLDPVAAGWPPCLRIIAATALLVKDADKLTLGQEIWITTPHAIEGVLKQPPDRWMSNTRMTHYQSLVLNPPRVRFHPSAALNPATLLPDPDLGAPLHDCAGILEQVHGFRMDLTDQPLPDAEATWFTDGSSFVRDGHRYAGAAVVTETDTVWAEALPSGTSAQRAELIALTKALMLGAGKRLNIYTDSRYAFATAHIHGAIYQERGLLTAEGQTIKNKQEILNLLTALWLPAKLAIIHCQGHQKADNPVARGNRKADQAAKAVALTPVPTMTIQLPDPGDPIKGWWYTPNKELVLPDRLGVSILEHMHRSTHMGARKLKDLIRHAGIKIHQQDTKIEQVVSACKTCQLTNVRATSNKKGTRLRGTRPGAQWEVDFTEVKPGKYGYKYLLVFTDTFSGWVEAYPTKHETAQTVAKKLLEDILPRHGFPAMVGSDNGPAFISQVTQAVAKAVGANWKLHCAYRPQSSGQVERMNRTLKETLTKLTMETGGDWVTLLPYTLYRLRNTPYTLGFTPYEIMFGRPPPVIPSLRAELLAEFKDQELFLSLRGLQRAHEDIWPRLRAIYEAGPTPTPHQYKPGDWVYVKRHHRETLEPRWKGPYIVVLTTPTALKVDGIATWVHHTHVRPADPSSIRKDFVTRWAISRDQHNLLKLKLKLKLQFLRCLNVIY</sequence>
<dbReference type="GO" id="GO:0004190">
    <property type="term" value="F:aspartic-type endopeptidase activity"/>
    <property type="evidence" value="ECO:0007669"/>
    <property type="project" value="InterPro"/>
</dbReference>
<dbReference type="InterPro" id="IPR036397">
    <property type="entry name" value="RNaseH_sf"/>
</dbReference>
<dbReference type="InterPro" id="IPR001584">
    <property type="entry name" value="Integrase_cat-core"/>
</dbReference>
<keyword evidence="20" id="KW-1185">Reference proteome</keyword>
<evidence type="ECO:0000256" key="14">
    <source>
        <dbReference type="ARBA" id="ARBA00023172"/>
    </source>
</evidence>
<evidence type="ECO:0000256" key="6">
    <source>
        <dbReference type="ARBA" id="ARBA00022695"/>
    </source>
</evidence>
<dbReference type="InterPro" id="IPR001995">
    <property type="entry name" value="Peptidase_A2_cat"/>
</dbReference>
<evidence type="ECO:0000256" key="10">
    <source>
        <dbReference type="ARBA" id="ARBA00022842"/>
    </source>
</evidence>
<dbReference type="InterPro" id="IPR001969">
    <property type="entry name" value="Aspartic_peptidase_AS"/>
</dbReference>
<evidence type="ECO:0000256" key="4">
    <source>
        <dbReference type="ARBA" id="ARBA00018735"/>
    </source>
</evidence>
<dbReference type="Gene3D" id="2.30.30.850">
    <property type="match status" value="1"/>
</dbReference>
<dbReference type="PROSITE" id="PS50994">
    <property type="entry name" value="INTEGRASE"/>
    <property type="match status" value="1"/>
</dbReference>
<dbReference type="Gene3D" id="2.40.70.10">
    <property type="entry name" value="Acid Proteases"/>
    <property type="match status" value="1"/>
</dbReference>
<keyword evidence="14" id="KW-0233">DNA recombination</keyword>
<keyword evidence="12" id="KW-0229">DNA integration</keyword>